<protein>
    <recommendedName>
        <fullName evidence="3">Galactose oxidase</fullName>
    </recommendedName>
</protein>
<keyword evidence="1" id="KW-0472">Membrane</keyword>
<dbReference type="AlphaFoldDB" id="U9TZW9"/>
<accession>U9TZW9</accession>
<dbReference type="InterPro" id="IPR013211">
    <property type="entry name" value="LVIVD"/>
</dbReference>
<organism evidence="2">
    <name type="scientific">Rhizophagus irregularis (strain DAOM 181602 / DAOM 197198 / MUCL 43194)</name>
    <name type="common">Arbuscular mycorrhizal fungus</name>
    <name type="synonym">Glomus intraradices</name>
    <dbReference type="NCBI Taxonomy" id="747089"/>
    <lineage>
        <taxon>Eukaryota</taxon>
        <taxon>Fungi</taxon>
        <taxon>Fungi incertae sedis</taxon>
        <taxon>Mucoromycota</taxon>
        <taxon>Glomeromycotina</taxon>
        <taxon>Glomeromycetes</taxon>
        <taxon>Glomerales</taxon>
        <taxon>Glomeraceae</taxon>
        <taxon>Rhizophagus</taxon>
    </lineage>
</organism>
<dbReference type="VEuPathDB" id="FungiDB:RhiirFUN_005284"/>
<evidence type="ECO:0000313" key="2">
    <source>
        <dbReference type="EMBL" id="ESA12967.1"/>
    </source>
</evidence>
<dbReference type="Gene3D" id="2.120.10.80">
    <property type="entry name" value="Kelch-type beta propeller"/>
    <property type="match status" value="1"/>
</dbReference>
<name>U9TZW9_RHIID</name>
<evidence type="ECO:0008006" key="3">
    <source>
        <dbReference type="Google" id="ProtNLM"/>
    </source>
</evidence>
<proteinExistence type="predicted"/>
<dbReference type="PANTHER" id="PTHR23244">
    <property type="entry name" value="KELCH REPEAT DOMAIN"/>
    <property type="match status" value="1"/>
</dbReference>
<dbReference type="SUPFAM" id="SSF50965">
    <property type="entry name" value="Galactose oxidase, central domain"/>
    <property type="match status" value="1"/>
</dbReference>
<feature type="transmembrane region" description="Helical" evidence="1">
    <location>
        <begin position="258"/>
        <end position="282"/>
    </location>
</feature>
<gene>
    <name evidence="2" type="ORF">GLOINDRAFT_26541</name>
</gene>
<dbReference type="InterPro" id="IPR011043">
    <property type="entry name" value="Gal_Oxase/kelch_b-propeller"/>
</dbReference>
<sequence length="308" mass="34609">MVFPNTGIPPQQREGFQAVINNGKIYIFVGSESDAFGKMIIFNLNLQDSIWSLEVNNNPPLARYGYTATILVVKIYELRQFWHFGYTVINSAKSENLLPIKNGESSYTMVTPYSKKGNYHEDHLTLAELNALIKFTVGNAAQDGLIFYIGGVFQDESYANMNEIPMYNTLKDNWSNAKMNPTGKIIPEGRQMHSAVLSKFNTIIVYGGYYYKVSSKPELVILDISNPIYNWIQPITASPLPSLSPPSPPSIPAASSPLSLPIIAIIIPIIIILIIIGFLVYYKRYKKQKIENENNNNNNTNNNSEEVQ</sequence>
<dbReference type="EMBL" id="KI284364">
    <property type="protein sequence ID" value="ESA12967.1"/>
    <property type="molecule type" value="Genomic_DNA"/>
</dbReference>
<reference evidence="2" key="1">
    <citation type="submission" date="2013-07" db="EMBL/GenBank/DDBJ databases">
        <title>The genome of an arbuscular mycorrhizal fungus provides insights into the evolution of the oldest plant symbiosis.</title>
        <authorList>
            <consortium name="DOE Joint Genome Institute"/>
            <person name="Tisserant E."/>
            <person name="Malbreil M."/>
            <person name="Kuo A."/>
            <person name="Kohler A."/>
            <person name="Symeonidi A."/>
            <person name="Balestrini R."/>
            <person name="Charron P."/>
            <person name="Duensing N."/>
            <person name="Frei-dit-Frey N."/>
            <person name="Gianinazzi-Pearson V."/>
            <person name="Gilbert B."/>
            <person name="Handa Y."/>
            <person name="Hijri M."/>
            <person name="Kaul R."/>
            <person name="Kawaguchi M."/>
            <person name="Krajinski F."/>
            <person name="Lammers P."/>
            <person name="Lapierre D."/>
            <person name="Masclaux F.G."/>
            <person name="Murat C."/>
            <person name="Morin E."/>
            <person name="Ndikumana S."/>
            <person name="Pagni M."/>
            <person name="Petitpierre D."/>
            <person name="Requena N."/>
            <person name="Rosikiewicz P."/>
            <person name="Riley R."/>
            <person name="Saito K."/>
            <person name="San Clemente H."/>
            <person name="Shapiro H."/>
            <person name="van Tuinen D."/>
            <person name="Becard G."/>
            <person name="Bonfante P."/>
            <person name="Paszkowski U."/>
            <person name="Shachar-Hill Y."/>
            <person name="Young J.P."/>
            <person name="Sanders I.R."/>
            <person name="Henrissat B."/>
            <person name="Rensing S.A."/>
            <person name="Grigoriev I.V."/>
            <person name="Corradi N."/>
            <person name="Roux C."/>
            <person name="Martin F."/>
        </authorList>
    </citation>
    <scope>NUCLEOTIDE SEQUENCE</scope>
    <source>
        <strain evidence="2">DAOM 197198</strain>
    </source>
</reference>
<dbReference type="Pfam" id="PF08309">
    <property type="entry name" value="LVIVD"/>
    <property type="match status" value="1"/>
</dbReference>
<evidence type="ECO:0000256" key="1">
    <source>
        <dbReference type="SAM" id="Phobius"/>
    </source>
</evidence>
<dbReference type="InterPro" id="IPR015915">
    <property type="entry name" value="Kelch-typ_b-propeller"/>
</dbReference>
<dbReference type="HOGENOM" id="CLU_903573_0_0_1"/>
<keyword evidence="1" id="KW-1133">Transmembrane helix</keyword>
<keyword evidence="1" id="KW-0812">Transmembrane</keyword>